<accession>A0A3R9PEV9</accession>
<keyword evidence="1" id="KW-0472">Membrane</keyword>
<protein>
    <submittedName>
        <fullName evidence="2">Uncharacterized protein</fullName>
    </submittedName>
</protein>
<dbReference type="EMBL" id="RCOR01000006">
    <property type="protein sequence ID" value="RSN70547.1"/>
    <property type="molecule type" value="Genomic_DNA"/>
</dbReference>
<feature type="transmembrane region" description="Helical" evidence="1">
    <location>
        <begin position="35"/>
        <end position="52"/>
    </location>
</feature>
<keyword evidence="1" id="KW-0812">Transmembrane</keyword>
<dbReference type="Proteomes" id="UP000278149">
    <property type="component" value="Unassembled WGS sequence"/>
</dbReference>
<organism evidence="2 3">
    <name type="scientific">Candidatus Korarchaeum cryptofilum</name>
    <dbReference type="NCBI Taxonomy" id="498846"/>
    <lineage>
        <taxon>Archaea</taxon>
        <taxon>Thermoproteota</taxon>
        <taxon>Candidatus Korarchaeia</taxon>
        <taxon>Candidatus Korarchaeales</taxon>
        <taxon>Candidatus Korarchaeaceae</taxon>
        <taxon>Candidatus Korarchaeum</taxon>
    </lineage>
</organism>
<keyword evidence="1" id="KW-1133">Transmembrane helix</keyword>
<evidence type="ECO:0000313" key="2">
    <source>
        <dbReference type="EMBL" id="RSN70547.1"/>
    </source>
</evidence>
<reference evidence="2 3" key="1">
    <citation type="submission" date="2018-10" db="EMBL/GenBank/DDBJ databases">
        <title>Co-occurring genomic capacity for anaerobic methane metabolism and dissimilatory sulfite reduction discovered in the Korarchaeota.</title>
        <authorList>
            <person name="Mckay L.J."/>
            <person name="Dlakic M."/>
            <person name="Fields M.W."/>
            <person name="Delmont T.O."/>
            <person name="Eren A.M."/>
            <person name="Jay Z.J."/>
            <person name="Klingelsmith K.B."/>
            <person name="Rusch D.B."/>
            <person name="Inskeep W.P."/>
        </authorList>
    </citation>
    <scope>NUCLEOTIDE SEQUENCE [LARGE SCALE GENOMIC DNA]</scope>
    <source>
        <strain evidence="2 3">WS</strain>
    </source>
</reference>
<sequence length="97" mass="11553">MQYPVEKIPTLVEKLKECNIVNTRRLRKDPFYRKFLGLGFRILVFLLFGLTIETQSTFRAFRKEVKKKLNLKQILGLGMLSFYTKRKKLVLRFAVIL</sequence>
<evidence type="ECO:0000256" key="1">
    <source>
        <dbReference type="SAM" id="Phobius"/>
    </source>
</evidence>
<evidence type="ECO:0000313" key="3">
    <source>
        <dbReference type="Proteomes" id="UP000278149"/>
    </source>
</evidence>
<dbReference type="AlphaFoldDB" id="A0A3R9PEV9"/>
<comment type="caution">
    <text evidence="2">The sequence shown here is derived from an EMBL/GenBank/DDBJ whole genome shotgun (WGS) entry which is preliminary data.</text>
</comment>
<gene>
    <name evidence="2" type="ORF">D9Q81_00630</name>
</gene>
<name>A0A3R9PEV9_9CREN</name>
<proteinExistence type="predicted"/>